<evidence type="ECO:0000256" key="2">
    <source>
        <dbReference type="ARBA" id="ARBA00008170"/>
    </source>
</evidence>
<feature type="transmembrane region" description="Helical" evidence="10">
    <location>
        <begin position="326"/>
        <end position="347"/>
    </location>
</feature>
<feature type="transmembrane region" description="Helical" evidence="10">
    <location>
        <begin position="198"/>
        <end position="222"/>
    </location>
</feature>
<dbReference type="PANTHER" id="PTHR31503">
    <property type="entry name" value="VACUOLAR CALCIUM ION TRANSPORTER"/>
    <property type="match status" value="1"/>
</dbReference>
<dbReference type="GO" id="GO:0012505">
    <property type="term" value="C:endomembrane system"/>
    <property type="evidence" value="ECO:0007669"/>
    <property type="project" value="UniProtKB-SubCell"/>
</dbReference>
<feature type="region of interest" description="Disordered" evidence="11">
    <location>
        <begin position="1"/>
        <end position="63"/>
    </location>
</feature>
<evidence type="ECO:0000256" key="11">
    <source>
        <dbReference type="SAM" id="MobiDB-lite"/>
    </source>
</evidence>
<gene>
    <name evidence="13" type="ORF">MAM1_0027d02199</name>
</gene>
<dbReference type="GO" id="GO:0015369">
    <property type="term" value="F:calcium:proton antiporter activity"/>
    <property type="evidence" value="ECO:0007669"/>
    <property type="project" value="UniProtKB-UniRule"/>
</dbReference>
<feature type="compositionally biased region" description="Low complexity" evidence="11">
    <location>
        <begin position="18"/>
        <end position="38"/>
    </location>
</feature>
<feature type="transmembrane region" description="Helical" evidence="10">
    <location>
        <begin position="80"/>
        <end position="99"/>
    </location>
</feature>
<reference evidence="13" key="1">
    <citation type="submission" date="2014-09" db="EMBL/GenBank/DDBJ databases">
        <title>Draft genome sequence of an oleaginous Mucoromycotina fungus Mucor ambiguus NBRC6742.</title>
        <authorList>
            <person name="Takeda I."/>
            <person name="Yamane N."/>
            <person name="Morita T."/>
            <person name="Tamano K."/>
            <person name="Machida M."/>
            <person name="Baker S."/>
            <person name="Koike H."/>
        </authorList>
    </citation>
    <scope>NUCLEOTIDE SEQUENCE</scope>
    <source>
        <strain evidence="13">NBRC 6742</strain>
    </source>
</reference>
<dbReference type="InterPro" id="IPR044880">
    <property type="entry name" value="NCX_ion-bd_dom_sf"/>
</dbReference>
<dbReference type="GO" id="GO:0000329">
    <property type="term" value="C:fungal-type vacuole membrane"/>
    <property type="evidence" value="ECO:0007669"/>
    <property type="project" value="TreeGrafter"/>
</dbReference>
<evidence type="ECO:0000256" key="7">
    <source>
        <dbReference type="ARBA" id="ARBA00022989"/>
    </source>
</evidence>
<protein>
    <recommendedName>
        <fullName evidence="10">Vacuolar calcium ion transporter</fullName>
    </recommendedName>
</protein>
<dbReference type="OrthoDB" id="1699231at2759"/>
<evidence type="ECO:0000256" key="10">
    <source>
        <dbReference type="RuleBase" id="RU365028"/>
    </source>
</evidence>
<dbReference type="InterPro" id="IPR004713">
    <property type="entry name" value="CaH_exchang"/>
</dbReference>
<evidence type="ECO:0000313" key="13">
    <source>
        <dbReference type="EMBL" id="GAN02752.1"/>
    </source>
</evidence>
<accession>A0A0C9MI74</accession>
<name>A0A0C9MI74_9FUNG</name>
<feature type="transmembrane region" description="Helical" evidence="10">
    <location>
        <begin position="242"/>
        <end position="260"/>
    </location>
</feature>
<dbReference type="PANTHER" id="PTHR31503:SF20">
    <property type="entry name" value="CA(2+)_H(+) EXCHANGER, PUTATIVE (EUROFUNG)-RELATED"/>
    <property type="match status" value="1"/>
</dbReference>
<dbReference type="Proteomes" id="UP000053815">
    <property type="component" value="Unassembled WGS sequence"/>
</dbReference>
<feature type="domain" description="Sodium/calcium exchanger membrane region" evidence="12">
    <location>
        <begin position="325"/>
        <end position="467"/>
    </location>
</feature>
<dbReference type="InterPro" id="IPR004798">
    <property type="entry name" value="CAX-like"/>
</dbReference>
<evidence type="ECO:0000256" key="3">
    <source>
        <dbReference type="ARBA" id="ARBA00022448"/>
    </source>
</evidence>
<feature type="domain" description="Sodium/calcium exchanger membrane region" evidence="12">
    <location>
        <begin position="102"/>
        <end position="262"/>
    </location>
</feature>
<comment type="similarity">
    <text evidence="2 10">Belongs to the Ca(2+):cation antiporter (CaCA) (TC 2.A.19) family.</text>
</comment>
<feature type="transmembrane region" description="Helical" evidence="10">
    <location>
        <begin position="161"/>
        <end position="186"/>
    </location>
</feature>
<keyword evidence="6 10" id="KW-0106">Calcium</keyword>
<comment type="subcellular location">
    <subcellularLocation>
        <location evidence="1">Endomembrane system</location>
        <topology evidence="1">Multi-pass membrane protein</topology>
    </subcellularLocation>
    <subcellularLocation>
        <location evidence="10">Vacuole membrane</location>
    </subcellularLocation>
</comment>
<dbReference type="Pfam" id="PF01699">
    <property type="entry name" value="Na_Ca_ex"/>
    <property type="match status" value="2"/>
</dbReference>
<feature type="transmembrane region" description="Helical" evidence="10">
    <location>
        <begin position="389"/>
        <end position="416"/>
    </location>
</feature>
<dbReference type="GO" id="GO:0006874">
    <property type="term" value="P:intracellular calcium ion homeostasis"/>
    <property type="evidence" value="ECO:0007669"/>
    <property type="project" value="TreeGrafter"/>
</dbReference>
<keyword evidence="4 10" id="KW-0109">Calcium transport</keyword>
<sequence length="488" mass="53071">MDKQQSFEDSSAVIMDQSPTSSTAAMHTPASTSSTTTAPSPPPPLVHQKTVSSSIHSEKSSKTPRKISAKEGFMAIVKSSWVNVLLVFVPIGIASHFVWSPTITFIMNFLAIIPLAKLLGFATEDIALRTGEIIGGLLNATFGNAVELIISVISLTQNLVVVVQASMLGSILSNLLLVLGMCFWAGGYRYSIQYFNKTVAQTSASLLFISVASLLIPASFYGSIHGTNTETSGELTQDILNISRATSIILLVLYFSYLFFQLKTHNYLFAGPSNPENRRASRIQLQEQRQSRQATFAEEGQVFINQTEEEEEEEEEEPQLPAWMSIALLIVVTVIVGVCAEFLVSAIEEVTKVWHISETFVGLILIPIVGNAAEHLTAVTCAVKNKMDLALGVAVGSSMQIALLVTPLMVIIAWPMGVEMSLFFNIYETAVLLIAVIMVNYLIMDGESNWLEGLMLMAVYIVIAISFYYYPDENTGSSSGASNSTMSG</sequence>
<evidence type="ECO:0000313" key="14">
    <source>
        <dbReference type="Proteomes" id="UP000053815"/>
    </source>
</evidence>
<feature type="transmembrane region" description="Helical" evidence="10">
    <location>
        <begin position="359"/>
        <end position="377"/>
    </location>
</feature>
<evidence type="ECO:0000256" key="9">
    <source>
        <dbReference type="ARBA" id="ARBA00023136"/>
    </source>
</evidence>
<dbReference type="STRING" id="91626.A0A0C9MI74"/>
<keyword evidence="3 10" id="KW-0813">Transport</keyword>
<dbReference type="FunFam" id="1.20.1420.30:FF:000024">
    <property type="entry name" value="Calcium/proton exchanger, variant"/>
    <property type="match status" value="1"/>
</dbReference>
<feature type="transmembrane region" description="Helical" evidence="10">
    <location>
        <begin position="422"/>
        <end position="443"/>
    </location>
</feature>
<keyword evidence="9 10" id="KW-0472">Membrane</keyword>
<keyword evidence="5 10" id="KW-0812">Transmembrane</keyword>
<dbReference type="InterPro" id="IPR004837">
    <property type="entry name" value="NaCa_Exmemb"/>
</dbReference>
<feature type="transmembrane region" description="Helical" evidence="10">
    <location>
        <begin position="105"/>
        <end position="122"/>
    </location>
</feature>
<keyword evidence="7 10" id="KW-1133">Transmembrane helix</keyword>
<keyword evidence="14" id="KW-1185">Reference proteome</keyword>
<organism evidence="13">
    <name type="scientific">Mucor ambiguus</name>
    <dbReference type="NCBI Taxonomy" id="91626"/>
    <lineage>
        <taxon>Eukaryota</taxon>
        <taxon>Fungi</taxon>
        <taxon>Fungi incertae sedis</taxon>
        <taxon>Mucoromycota</taxon>
        <taxon>Mucoromycotina</taxon>
        <taxon>Mucoromycetes</taxon>
        <taxon>Mucorales</taxon>
        <taxon>Mucorineae</taxon>
        <taxon>Mucoraceae</taxon>
        <taxon>Mucor</taxon>
    </lineage>
</organism>
<dbReference type="NCBIfam" id="TIGR00378">
    <property type="entry name" value="cax"/>
    <property type="match status" value="1"/>
</dbReference>
<dbReference type="AlphaFoldDB" id="A0A0C9MI74"/>
<evidence type="ECO:0000256" key="8">
    <source>
        <dbReference type="ARBA" id="ARBA00023065"/>
    </source>
</evidence>
<dbReference type="Gene3D" id="1.20.1420.30">
    <property type="entry name" value="NCX, central ion-binding region"/>
    <property type="match status" value="2"/>
</dbReference>
<evidence type="ECO:0000256" key="4">
    <source>
        <dbReference type="ARBA" id="ARBA00022568"/>
    </source>
</evidence>
<feature type="transmembrane region" description="Helical" evidence="10">
    <location>
        <begin position="134"/>
        <end position="155"/>
    </location>
</feature>
<evidence type="ECO:0000256" key="5">
    <source>
        <dbReference type="ARBA" id="ARBA00022692"/>
    </source>
</evidence>
<evidence type="ECO:0000256" key="6">
    <source>
        <dbReference type="ARBA" id="ARBA00022837"/>
    </source>
</evidence>
<proteinExistence type="inferred from homology"/>
<feature type="transmembrane region" description="Helical" evidence="10">
    <location>
        <begin position="450"/>
        <end position="470"/>
    </location>
</feature>
<comment type="function">
    <text evidence="10">Has a role in promoting intracellular calcium ion sequestration via the exchange of calcium ions for hydrogen ions across the vacuolar membrane. Involved also in manganese ion homeostasis via its uptake into the vacuole.</text>
</comment>
<keyword evidence="10" id="KW-0050">Antiport</keyword>
<evidence type="ECO:0000259" key="12">
    <source>
        <dbReference type="Pfam" id="PF01699"/>
    </source>
</evidence>
<keyword evidence="8 10" id="KW-0406">Ion transport</keyword>
<keyword evidence="10" id="KW-0926">Vacuole</keyword>
<evidence type="ECO:0000256" key="1">
    <source>
        <dbReference type="ARBA" id="ARBA00004127"/>
    </source>
</evidence>
<dbReference type="EMBL" id="DF836316">
    <property type="protein sequence ID" value="GAN02752.1"/>
    <property type="molecule type" value="Genomic_DNA"/>
</dbReference>